<proteinExistence type="predicted"/>
<name>A0A0E9VB21_ANGAN</name>
<keyword evidence="1" id="KW-1133">Transmembrane helix</keyword>
<evidence type="ECO:0000256" key="1">
    <source>
        <dbReference type="SAM" id="Phobius"/>
    </source>
</evidence>
<keyword evidence="1" id="KW-0812">Transmembrane</keyword>
<keyword evidence="1" id="KW-0472">Membrane</keyword>
<dbReference type="EMBL" id="GBXM01034174">
    <property type="protein sequence ID" value="JAH74403.1"/>
    <property type="molecule type" value="Transcribed_RNA"/>
</dbReference>
<reference evidence="2" key="2">
    <citation type="journal article" date="2015" name="Fish Shellfish Immunol.">
        <title>Early steps in the European eel (Anguilla anguilla)-Vibrio vulnificus interaction in the gills: Role of the RtxA13 toxin.</title>
        <authorList>
            <person name="Callol A."/>
            <person name="Pajuelo D."/>
            <person name="Ebbesson L."/>
            <person name="Teles M."/>
            <person name="MacKenzie S."/>
            <person name="Amaro C."/>
        </authorList>
    </citation>
    <scope>NUCLEOTIDE SEQUENCE</scope>
</reference>
<sequence length="51" mass="5751">MPRLSINIAESQQNSGDEEHVGIFRSLCFLGFSACALFFRTQLNESNIRVC</sequence>
<accession>A0A0E9VB21</accession>
<organism evidence="2">
    <name type="scientific">Anguilla anguilla</name>
    <name type="common">European freshwater eel</name>
    <name type="synonym">Muraena anguilla</name>
    <dbReference type="NCBI Taxonomy" id="7936"/>
    <lineage>
        <taxon>Eukaryota</taxon>
        <taxon>Metazoa</taxon>
        <taxon>Chordata</taxon>
        <taxon>Craniata</taxon>
        <taxon>Vertebrata</taxon>
        <taxon>Euteleostomi</taxon>
        <taxon>Actinopterygii</taxon>
        <taxon>Neopterygii</taxon>
        <taxon>Teleostei</taxon>
        <taxon>Anguilliformes</taxon>
        <taxon>Anguillidae</taxon>
        <taxon>Anguilla</taxon>
    </lineage>
</organism>
<protein>
    <submittedName>
        <fullName evidence="2">Uncharacterized protein</fullName>
    </submittedName>
</protein>
<evidence type="ECO:0000313" key="2">
    <source>
        <dbReference type="EMBL" id="JAH74403.1"/>
    </source>
</evidence>
<dbReference type="AlphaFoldDB" id="A0A0E9VB21"/>
<reference evidence="2" key="1">
    <citation type="submission" date="2014-11" db="EMBL/GenBank/DDBJ databases">
        <authorList>
            <person name="Amaro Gonzalez C."/>
        </authorList>
    </citation>
    <scope>NUCLEOTIDE SEQUENCE</scope>
</reference>
<feature type="transmembrane region" description="Helical" evidence="1">
    <location>
        <begin position="20"/>
        <end position="39"/>
    </location>
</feature>